<evidence type="ECO:0000313" key="2">
    <source>
        <dbReference type="Proteomes" id="UP001362999"/>
    </source>
</evidence>
<gene>
    <name evidence="1" type="ORF">R3P38DRAFT_1204381</name>
</gene>
<dbReference type="AlphaFoldDB" id="A0AAW0B4N0"/>
<dbReference type="Proteomes" id="UP001362999">
    <property type="component" value="Unassembled WGS sequence"/>
</dbReference>
<keyword evidence="2" id="KW-1185">Reference proteome</keyword>
<evidence type="ECO:0000313" key="1">
    <source>
        <dbReference type="EMBL" id="KAK7020358.1"/>
    </source>
</evidence>
<dbReference type="SUPFAM" id="SSF52047">
    <property type="entry name" value="RNI-like"/>
    <property type="match status" value="1"/>
</dbReference>
<dbReference type="Gene3D" id="3.80.10.10">
    <property type="entry name" value="Ribonuclease Inhibitor"/>
    <property type="match status" value="1"/>
</dbReference>
<name>A0AAW0B4N0_9AGAR</name>
<sequence length="525" mass="58934">MHRCLDIPEILQHIFQDVDTDDGLRRDLPSLAALARTCRSFSPVALDNLWGVLVGLDPILRCMPSDLYSSDEKKLLRAMKVSDWERPLVYMNRIKELSVNPRRADADLFTSLNASVPAEAEQCFPRLTCLRWRTSVEDDLPSIRFLLSPRLTTLVISFPSGRTSISFISSIPRLCPGLKELQFGYWNNSISDKLAVSDFLCRLHSLQQVRIDIPDLPTLIHLCRLPNLTSFHGSLPEPFPTQATSSTLSLSVLKKLSIQNSTIEAAIGFFSLCTTPAVQSLEIDIEPSPRVVDIDRLHTALKQSCSHTSLSNFVADYSEQNPPEMPADAYMIPIHTFQLLFCFGNLRSISIVSHLGFNLNDEELKAIALAWPRLQSLWLAIGEYAPYQAPGLSLRSLSILAQYCVSLNYLKLSFDATSVPEIDSAFNGTHPIPQLALRKLDVDRSLISAPSIYVARFLSSLFPNLVAIFTARTFMDNDDPNEPEETMQAIQYHRLWMEVGVQLPVLNAVRKEERSRVQGVMDTDS</sequence>
<comment type="caution">
    <text evidence="1">The sequence shown here is derived from an EMBL/GenBank/DDBJ whole genome shotgun (WGS) entry which is preliminary data.</text>
</comment>
<dbReference type="InterPro" id="IPR032675">
    <property type="entry name" value="LRR_dom_sf"/>
</dbReference>
<proteinExistence type="predicted"/>
<accession>A0AAW0B4N0</accession>
<evidence type="ECO:0008006" key="3">
    <source>
        <dbReference type="Google" id="ProtNLM"/>
    </source>
</evidence>
<organism evidence="1 2">
    <name type="scientific">Favolaschia claudopus</name>
    <dbReference type="NCBI Taxonomy" id="2862362"/>
    <lineage>
        <taxon>Eukaryota</taxon>
        <taxon>Fungi</taxon>
        <taxon>Dikarya</taxon>
        <taxon>Basidiomycota</taxon>
        <taxon>Agaricomycotina</taxon>
        <taxon>Agaricomycetes</taxon>
        <taxon>Agaricomycetidae</taxon>
        <taxon>Agaricales</taxon>
        <taxon>Marasmiineae</taxon>
        <taxon>Mycenaceae</taxon>
        <taxon>Favolaschia</taxon>
    </lineage>
</organism>
<reference evidence="1 2" key="1">
    <citation type="journal article" date="2024" name="J Genomics">
        <title>Draft genome sequencing and assembly of Favolaschia claudopus CIRM-BRFM 2984 isolated from oak limbs.</title>
        <authorList>
            <person name="Navarro D."/>
            <person name="Drula E."/>
            <person name="Chaduli D."/>
            <person name="Cazenave R."/>
            <person name="Ahrendt S."/>
            <person name="Wang J."/>
            <person name="Lipzen A."/>
            <person name="Daum C."/>
            <person name="Barry K."/>
            <person name="Grigoriev I.V."/>
            <person name="Favel A."/>
            <person name="Rosso M.N."/>
            <person name="Martin F."/>
        </authorList>
    </citation>
    <scope>NUCLEOTIDE SEQUENCE [LARGE SCALE GENOMIC DNA]</scope>
    <source>
        <strain evidence="1 2">CIRM-BRFM 2984</strain>
    </source>
</reference>
<protein>
    <recommendedName>
        <fullName evidence="3">F-box domain-containing protein</fullName>
    </recommendedName>
</protein>
<dbReference type="EMBL" id="JAWWNJ010000041">
    <property type="protein sequence ID" value="KAK7020358.1"/>
    <property type="molecule type" value="Genomic_DNA"/>
</dbReference>